<dbReference type="EMBL" id="FOUU01000002">
    <property type="protein sequence ID" value="SFM67205.1"/>
    <property type="molecule type" value="Genomic_DNA"/>
</dbReference>
<keyword evidence="6" id="KW-0653">Protein transport</keyword>
<dbReference type="GO" id="GO:0015627">
    <property type="term" value="C:type II protein secretion system complex"/>
    <property type="evidence" value="ECO:0007669"/>
    <property type="project" value="InterPro"/>
</dbReference>
<dbReference type="GO" id="GO:0009279">
    <property type="term" value="C:cell outer membrane"/>
    <property type="evidence" value="ECO:0007669"/>
    <property type="project" value="UniProtKB-SubCell"/>
</dbReference>
<dbReference type="AlphaFoldDB" id="A0A1I4SS25"/>
<keyword evidence="5" id="KW-0732">Signal</keyword>
<sequence length="723" mass="79384">MVAGVVALFFLSSCSSLQRHPSAPGSLVPEQIRQTLRGGEQIEAKREEVPSAPGKAPEEGKEKPLSFPEQRPSGRFGILAPSERAIPEKPSPEQLRRKVVFNFDRANIVEVTQQIFGEYLKVNYVLDPALNLSMSFYLEGEYSNDELLMLLSQVYSAHGVDVFERDGVYYIQLAARTRGSGLSLVGPRDLEASRQEKPAICMYRLQFIDAKQAQGVIQPFLTVNRPVSVDPVTNTLIFVDTMDNIRTLVDILRLLDVNIFDQMGIEIVTLEYLNPVEAADAFNNVMDKLNESYKQMISRNLALIPMERISALILVSPDRHILDTAKKWIKSLDVEGRDSGEQFFIYFVQNGLAKNIVDVLKEVFTGGSEEKHTGVQIVKAEEQKSQGEQAKTPGVSAKLAGEVTIIADETNNAIIVKALPGDYEKIKKAIETLDVLPRGVLIELLIAEITLTDETQYGVEWYLKNKGMDIGGYAGQYSIVQNYGVPFNRDFDLGTATSQGLSLFWGSLEGDIASLINLLSSFSHFKVLSAPTILATDNKEASITVGGSTPVVSQQSVDTAGETLINTVNYVDTGIILKVTPHINEGGIVRLEVEQTIRDAVKNTVSGIDSPAFTERKISTTLLARDGNTVVIGGIIQEKTDTTRTGIPFLSRIPILSPLFSSTDTSLNRTELLVAITPRVIDHAENEAAAEFLKKLNLLREVIAGEAEPSKPTRPPLPVPKGN</sequence>
<evidence type="ECO:0000313" key="13">
    <source>
        <dbReference type="EMBL" id="SFM67205.1"/>
    </source>
</evidence>
<keyword evidence="14" id="KW-1185">Reference proteome</keyword>
<dbReference type="GO" id="GO:0015628">
    <property type="term" value="P:protein secretion by the type II secretion system"/>
    <property type="evidence" value="ECO:0007669"/>
    <property type="project" value="InterPro"/>
</dbReference>
<dbReference type="PANTHER" id="PTHR30332:SF25">
    <property type="entry name" value="SECRETIN XPSD"/>
    <property type="match status" value="1"/>
</dbReference>
<evidence type="ECO:0000259" key="11">
    <source>
        <dbReference type="Pfam" id="PF00263"/>
    </source>
</evidence>
<feature type="region of interest" description="Disordered" evidence="10">
    <location>
        <begin position="42"/>
        <end position="75"/>
    </location>
</feature>
<dbReference type="InterPro" id="IPR004846">
    <property type="entry name" value="T2SS/T3SS_dom"/>
</dbReference>
<dbReference type="InterPro" id="IPR050810">
    <property type="entry name" value="Bact_Secretion_Sys_Channel"/>
</dbReference>
<keyword evidence="4" id="KW-1134">Transmembrane beta strand</keyword>
<keyword evidence="7" id="KW-0472">Membrane</keyword>
<dbReference type="PANTHER" id="PTHR30332">
    <property type="entry name" value="PROBABLE GENERAL SECRETION PATHWAY PROTEIN D"/>
    <property type="match status" value="1"/>
</dbReference>
<feature type="domain" description="NolW-like" evidence="12">
    <location>
        <begin position="345"/>
        <end position="437"/>
    </location>
</feature>
<dbReference type="Proteomes" id="UP000199611">
    <property type="component" value="Unassembled WGS sequence"/>
</dbReference>
<evidence type="ECO:0000256" key="7">
    <source>
        <dbReference type="ARBA" id="ARBA00023136"/>
    </source>
</evidence>
<keyword evidence="8" id="KW-0998">Cell outer membrane</keyword>
<comment type="subcellular location">
    <subcellularLocation>
        <location evidence="1 9">Cell outer membrane</location>
    </subcellularLocation>
</comment>
<evidence type="ECO:0000256" key="5">
    <source>
        <dbReference type="ARBA" id="ARBA00022729"/>
    </source>
</evidence>
<dbReference type="Pfam" id="PF00263">
    <property type="entry name" value="Secretin"/>
    <property type="match status" value="1"/>
</dbReference>
<protein>
    <submittedName>
        <fullName evidence="13">General secretion pathway protein D</fullName>
    </submittedName>
</protein>
<feature type="domain" description="NolW-like" evidence="12">
    <location>
        <begin position="202"/>
        <end position="258"/>
    </location>
</feature>
<gene>
    <name evidence="13" type="ORF">SAMN05660836_01131</name>
</gene>
<evidence type="ECO:0000256" key="6">
    <source>
        <dbReference type="ARBA" id="ARBA00022927"/>
    </source>
</evidence>
<evidence type="ECO:0000256" key="4">
    <source>
        <dbReference type="ARBA" id="ARBA00022452"/>
    </source>
</evidence>
<evidence type="ECO:0000256" key="1">
    <source>
        <dbReference type="ARBA" id="ARBA00004442"/>
    </source>
</evidence>
<evidence type="ECO:0000256" key="9">
    <source>
        <dbReference type="RuleBase" id="RU004004"/>
    </source>
</evidence>
<evidence type="ECO:0000256" key="3">
    <source>
        <dbReference type="ARBA" id="ARBA00022448"/>
    </source>
</evidence>
<dbReference type="Gene3D" id="3.30.1370.120">
    <property type="match status" value="2"/>
</dbReference>
<evidence type="ECO:0000256" key="8">
    <source>
        <dbReference type="ARBA" id="ARBA00023237"/>
    </source>
</evidence>
<dbReference type="Pfam" id="PF03958">
    <property type="entry name" value="Secretin_N"/>
    <property type="match status" value="2"/>
</dbReference>
<feature type="domain" description="Type II/III secretion system secretin-like" evidence="11">
    <location>
        <begin position="519"/>
        <end position="682"/>
    </location>
</feature>
<reference evidence="13 14" key="1">
    <citation type="submission" date="2016-10" db="EMBL/GenBank/DDBJ databases">
        <authorList>
            <person name="de Groot N.N."/>
        </authorList>
    </citation>
    <scope>NUCLEOTIDE SEQUENCE [LARGE SCALE GENOMIC DNA]</scope>
    <source>
        <strain evidence="13 14">DSM 9990</strain>
    </source>
</reference>
<organism evidence="13 14">
    <name type="scientific">Thermodesulforhabdus norvegica</name>
    <dbReference type="NCBI Taxonomy" id="39841"/>
    <lineage>
        <taxon>Bacteria</taxon>
        <taxon>Pseudomonadati</taxon>
        <taxon>Thermodesulfobacteriota</taxon>
        <taxon>Syntrophobacteria</taxon>
        <taxon>Syntrophobacterales</taxon>
        <taxon>Thermodesulforhabdaceae</taxon>
        <taxon>Thermodesulforhabdus</taxon>
    </lineage>
</organism>
<keyword evidence="4" id="KW-0812">Transmembrane</keyword>
<dbReference type="STRING" id="39841.SAMN05660836_01131"/>
<dbReference type="InterPro" id="IPR001775">
    <property type="entry name" value="GspD/PilQ"/>
</dbReference>
<evidence type="ECO:0000256" key="2">
    <source>
        <dbReference type="ARBA" id="ARBA00006980"/>
    </source>
</evidence>
<accession>A0A1I4SS25</accession>
<dbReference type="PRINTS" id="PR00811">
    <property type="entry name" value="BCTERIALGSPD"/>
</dbReference>
<proteinExistence type="inferred from homology"/>
<comment type="similarity">
    <text evidence="2">Belongs to the bacterial secretin family. GSP D subfamily.</text>
</comment>
<dbReference type="InterPro" id="IPR038591">
    <property type="entry name" value="NolW-like_sf"/>
</dbReference>
<dbReference type="InterPro" id="IPR013356">
    <property type="entry name" value="T2SS_GspD"/>
</dbReference>
<name>A0A1I4SS25_9BACT</name>
<evidence type="ECO:0000256" key="10">
    <source>
        <dbReference type="SAM" id="MobiDB-lite"/>
    </source>
</evidence>
<dbReference type="InterPro" id="IPR005644">
    <property type="entry name" value="NolW-like"/>
</dbReference>
<dbReference type="NCBIfam" id="TIGR02517">
    <property type="entry name" value="type_II_gspD"/>
    <property type="match status" value="1"/>
</dbReference>
<evidence type="ECO:0000259" key="12">
    <source>
        <dbReference type="Pfam" id="PF03958"/>
    </source>
</evidence>
<keyword evidence="3 9" id="KW-0813">Transport</keyword>
<evidence type="ECO:0000313" key="14">
    <source>
        <dbReference type="Proteomes" id="UP000199611"/>
    </source>
</evidence>